<feature type="region of interest" description="Disordered" evidence="1">
    <location>
        <begin position="24"/>
        <end position="58"/>
    </location>
</feature>
<name>A0ABU5H8J2_9BACT</name>
<evidence type="ECO:0008006" key="5">
    <source>
        <dbReference type="Google" id="ProtNLM"/>
    </source>
</evidence>
<keyword evidence="4" id="KW-1185">Reference proteome</keyword>
<evidence type="ECO:0000313" key="4">
    <source>
        <dbReference type="Proteomes" id="UP001291309"/>
    </source>
</evidence>
<accession>A0ABU5H8J2</accession>
<protein>
    <recommendedName>
        <fullName evidence="5">Lipoprotein</fullName>
    </recommendedName>
</protein>
<keyword evidence="2" id="KW-0732">Signal</keyword>
<evidence type="ECO:0000313" key="3">
    <source>
        <dbReference type="EMBL" id="MDY7229616.1"/>
    </source>
</evidence>
<sequence length="292" mass="29938">MRARLIPLWGALLLGALGGLGCSDKGPTPGTPSPGTDAGTRDGGSRPEEDAGHEPVPSPFTCEVSRQRGCDAGQSCLFRQLEDGGTGSQCFGGACDPVRQDCPDGQRCTYVRGDGGTWRECVAEGTADEGAPCQLGASEPLGIDTCKKGLFCTDVALADGGTGFQCARLCHDTASCAAPRECNEVLRLPGTVELPLICGAPSQRCDLLAQDCESPLSCYPTTDSALCASTGNLSEGATCEFSNQCARGSACVRTGEGLTCRPICRYPSGQPGCARGTCQPLQSNADAGACVP</sequence>
<reference evidence="3 4" key="1">
    <citation type="submission" date="2023-12" db="EMBL/GenBank/DDBJ databases">
        <title>the genome sequence of Hyalangium sp. s54d21.</title>
        <authorList>
            <person name="Zhang X."/>
        </authorList>
    </citation>
    <scope>NUCLEOTIDE SEQUENCE [LARGE SCALE GENOMIC DNA]</scope>
    <source>
        <strain evidence="4">s54d21</strain>
    </source>
</reference>
<gene>
    <name evidence="3" type="ORF">SYV04_24700</name>
</gene>
<proteinExistence type="predicted"/>
<dbReference type="Proteomes" id="UP001291309">
    <property type="component" value="Unassembled WGS sequence"/>
</dbReference>
<dbReference type="RefSeq" id="WP_321548336.1">
    <property type="nucleotide sequence ID" value="NZ_JAXIVS010000008.1"/>
</dbReference>
<feature type="signal peptide" evidence="2">
    <location>
        <begin position="1"/>
        <end position="18"/>
    </location>
</feature>
<feature type="compositionally biased region" description="Basic and acidic residues" evidence="1">
    <location>
        <begin position="39"/>
        <end position="53"/>
    </location>
</feature>
<dbReference type="PROSITE" id="PS51257">
    <property type="entry name" value="PROKAR_LIPOPROTEIN"/>
    <property type="match status" value="1"/>
</dbReference>
<evidence type="ECO:0000256" key="1">
    <source>
        <dbReference type="SAM" id="MobiDB-lite"/>
    </source>
</evidence>
<evidence type="ECO:0000256" key="2">
    <source>
        <dbReference type="SAM" id="SignalP"/>
    </source>
</evidence>
<comment type="caution">
    <text evidence="3">The sequence shown here is derived from an EMBL/GenBank/DDBJ whole genome shotgun (WGS) entry which is preliminary data.</text>
</comment>
<dbReference type="EMBL" id="JAXIVS010000008">
    <property type="protein sequence ID" value="MDY7229616.1"/>
    <property type="molecule type" value="Genomic_DNA"/>
</dbReference>
<feature type="chain" id="PRO_5047416144" description="Lipoprotein" evidence="2">
    <location>
        <begin position="19"/>
        <end position="292"/>
    </location>
</feature>
<organism evidence="3 4">
    <name type="scientific">Hyalangium rubrum</name>
    <dbReference type="NCBI Taxonomy" id="3103134"/>
    <lineage>
        <taxon>Bacteria</taxon>
        <taxon>Pseudomonadati</taxon>
        <taxon>Myxococcota</taxon>
        <taxon>Myxococcia</taxon>
        <taxon>Myxococcales</taxon>
        <taxon>Cystobacterineae</taxon>
        <taxon>Archangiaceae</taxon>
        <taxon>Hyalangium</taxon>
    </lineage>
</organism>